<sequence>MSAERSTTERNIANKNVGNYRNFKNILDWRKAAGEFGAYSAELLFDDRSLARLKENTVNPARHLAGRPLRQLRIVPALEGLSDRTTSTHAH</sequence>
<dbReference type="EMBL" id="CAJHJT010000034">
    <property type="protein sequence ID" value="CAD7005248.1"/>
    <property type="molecule type" value="Genomic_DNA"/>
</dbReference>
<organism evidence="1 2">
    <name type="scientific">Ceratitis capitata</name>
    <name type="common">Mediterranean fruit fly</name>
    <name type="synonym">Tephritis capitata</name>
    <dbReference type="NCBI Taxonomy" id="7213"/>
    <lineage>
        <taxon>Eukaryota</taxon>
        <taxon>Metazoa</taxon>
        <taxon>Ecdysozoa</taxon>
        <taxon>Arthropoda</taxon>
        <taxon>Hexapoda</taxon>
        <taxon>Insecta</taxon>
        <taxon>Pterygota</taxon>
        <taxon>Neoptera</taxon>
        <taxon>Endopterygota</taxon>
        <taxon>Diptera</taxon>
        <taxon>Brachycera</taxon>
        <taxon>Muscomorpha</taxon>
        <taxon>Tephritoidea</taxon>
        <taxon>Tephritidae</taxon>
        <taxon>Ceratitis</taxon>
        <taxon>Ceratitis</taxon>
    </lineage>
</organism>
<evidence type="ECO:0000313" key="2">
    <source>
        <dbReference type="Proteomes" id="UP000606786"/>
    </source>
</evidence>
<accession>A0A811V3X9</accession>
<comment type="caution">
    <text evidence="1">The sequence shown here is derived from an EMBL/GenBank/DDBJ whole genome shotgun (WGS) entry which is preliminary data.</text>
</comment>
<keyword evidence="2" id="KW-1185">Reference proteome</keyword>
<proteinExistence type="predicted"/>
<protein>
    <submittedName>
        <fullName evidence="1">(Mediterranean fruit fly) hypothetical protein</fullName>
    </submittedName>
</protein>
<gene>
    <name evidence="1" type="ORF">CCAP1982_LOCUS13605</name>
</gene>
<name>A0A811V3X9_CERCA</name>
<dbReference type="Proteomes" id="UP000606786">
    <property type="component" value="Unassembled WGS sequence"/>
</dbReference>
<evidence type="ECO:0000313" key="1">
    <source>
        <dbReference type="EMBL" id="CAD7005248.1"/>
    </source>
</evidence>
<reference evidence="1" key="1">
    <citation type="submission" date="2020-11" db="EMBL/GenBank/DDBJ databases">
        <authorList>
            <person name="Whitehead M."/>
        </authorList>
    </citation>
    <scope>NUCLEOTIDE SEQUENCE</scope>
    <source>
        <strain evidence="1">EGII</strain>
    </source>
</reference>
<dbReference type="AlphaFoldDB" id="A0A811V3X9"/>